<comment type="caution">
    <text evidence="2">The sequence shown here is derived from an EMBL/GenBank/DDBJ whole genome shotgun (WGS) entry which is preliminary data.</text>
</comment>
<protein>
    <submittedName>
        <fullName evidence="2">Nucleotidyltransferase domain-containing protein</fullName>
    </submittedName>
</protein>
<evidence type="ECO:0000259" key="1">
    <source>
        <dbReference type="Pfam" id="PF18765"/>
    </source>
</evidence>
<name>A0A9D2NWH3_9FIRM</name>
<organism evidence="2 3">
    <name type="scientific">Candidatus Mediterraneibacter faecigallinarum</name>
    <dbReference type="NCBI Taxonomy" id="2838669"/>
    <lineage>
        <taxon>Bacteria</taxon>
        <taxon>Bacillati</taxon>
        <taxon>Bacillota</taxon>
        <taxon>Clostridia</taxon>
        <taxon>Lachnospirales</taxon>
        <taxon>Lachnospiraceae</taxon>
        <taxon>Mediterraneibacter</taxon>
    </lineage>
</organism>
<dbReference type="Gene3D" id="3.30.460.10">
    <property type="entry name" value="Beta Polymerase, domain 2"/>
    <property type="match status" value="1"/>
</dbReference>
<reference evidence="2" key="1">
    <citation type="journal article" date="2021" name="PeerJ">
        <title>Extensive microbial diversity within the chicken gut microbiome revealed by metagenomics and culture.</title>
        <authorList>
            <person name="Gilroy R."/>
            <person name="Ravi A."/>
            <person name="Getino M."/>
            <person name="Pursley I."/>
            <person name="Horton D.L."/>
            <person name="Alikhan N.F."/>
            <person name="Baker D."/>
            <person name="Gharbi K."/>
            <person name="Hall N."/>
            <person name="Watson M."/>
            <person name="Adriaenssens E.M."/>
            <person name="Foster-Nyarko E."/>
            <person name="Jarju S."/>
            <person name="Secka A."/>
            <person name="Antonio M."/>
            <person name="Oren A."/>
            <person name="Chaudhuri R.R."/>
            <person name="La Ragione R."/>
            <person name="Hildebrand F."/>
            <person name="Pallen M.J."/>
        </authorList>
    </citation>
    <scope>NUCLEOTIDE SEQUENCE</scope>
    <source>
        <strain evidence="2">ChiGjej1B1-1692</strain>
    </source>
</reference>
<dbReference type="InterPro" id="IPR041633">
    <property type="entry name" value="Polbeta"/>
</dbReference>
<feature type="domain" description="Polymerase beta nucleotidyltransferase" evidence="1">
    <location>
        <begin position="17"/>
        <end position="99"/>
    </location>
</feature>
<reference evidence="2" key="2">
    <citation type="submission" date="2021-04" db="EMBL/GenBank/DDBJ databases">
        <authorList>
            <person name="Gilroy R."/>
        </authorList>
    </citation>
    <scope>NUCLEOTIDE SEQUENCE</scope>
    <source>
        <strain evidence="2">ChiGjej1B1-1692</strain>
    </source>
</reference>
<proteinExistence type="predicted"/>
<sequence>MDKVSETGIREQVIVEICEIAKRCQVDKVLLFGSRARGDFKRTSDIDLAVTGGDFLRFALDVEEETSTLLEFDIVDLDRCMQQALRDSIEKEGRVIFEKV</sequence>
<dbReference type="EMBL" id="DWWK01000057">
    <property type="protein sequence ID" value="HJC38304.1"/>
    <property type="molecule type" value="Genomic_DNA"/>
</dbReference>
<evidence type="ECO:0000313" key="2">
    <source>
        <dbReference type="EMBL" id="HJC38304.1"/>
    </source>
</evidence>
<gene>
    <name evidence="2" type="ORF">H9757_04480</name>
</gene>
<dbReference type="CDD" id="cd05403">
    <property type="entry name" value="NT_KNTase_like"/>
    <property type="match status" value="1"/>
</dbReference>
<dbReference type="SUPFAM" id="SSF81301">
    <property type="entry name" value="Nucleotidyltransferase"/>
    <property type="match status" value="1"/>
</dbReference>
<dbReference type="AlphaFoldDB" id="A0A9D2NWH3"/>
<dbReference type="Pfam" id="PF18765">
    <property type="entry name" value="Polbeta"/>
    <property type="match status" value="1"/>
</dbReference>
<accession>A0A9D2NWH3</accession>
<dbReference type="Proteomes" id="UP000823894">
    <property type="component" value="Unassembled WGS sequence"/>
</dbReference>
<evidence type="ECO:0000313" key="3">
    <source>
        <dbReference type="Proteomes" id="UP000823894"/>
    </source>
</evidence>
<dbReference type="InterPro" id="IPR043519">
    <property type="entry name" value="NT_sf"/>
</dbReference>